<proteinExistence type="predicted"/>
<accession>R7T8E6</accession>
<dbReference type="EnsemblMetazoa" id="CapteT102687">
    <property type="protein sequence ID" value="CapteP102687"/>
    <property type="gene ID" value="CapteG102687"/>
</dbReference>
<dbReference type="EMBL" id="AMQN01015980">
    <property type="status" value="NOT_ANNOTATED_CDS"/>
    <property type="molecule type" value="Genomic_DNA"/>
</dbReference>
<keyword evidence="4" id="KW-1185">Reference proteome</keyword>
<reference evidence="4" key="1">
    <citation type="submission" date="2012-12" db="EMBL/GenBank/DDBJ databases">
        <authorList>
            <person name="Hellsten U."/>
            <person name="Grimwood J."/>
            <person name="Chapman J.A."/>
            <person name="Shapiro H."/>
            <person name="Aerts A."/>
            <person name="Otillar R.P."/>
            <person name="Terry A.Y."/>
            <person name="Boore J.L."/>
            <person name="Simakov O."/>
            <person name="Marletaz F."/>
            <person name="Cho S.-J."/>
            <person name="Edsinger-Gonzales E."/>
            <person name="Havlak P."/>
            <person name="Kuo D.-H."/>
            <person name="Larsson T."/>
            <person name="Lv J."/>
            <person name="Arendt D."/>
            <person name="Savage R."/>
            <person name="Osoegawa K."/>
            <person name="de Jong P."/>
            <person name="Lindberg D.R."/>
            <person name="Seaver E.C."/>
            <person name="Weisblat D.A."/>
            <person name="Putnam N.H."/>
            <person name="Grigoriev I.V."/>
            <person name="Rokhsar D.S."/>
        </authorList>
    </citation>
    <scope>NUCLEOTIDE SEQUENCE</scope>
    <source>
        <strain evidence="4">I ESC-2004</strain>
    </source>
</reference>
<reference evidence="3" key="3">
    <citation type="submission" date="2015-06" db="UniProtKB">
        <authorList>
            <consortium name="EnsemblMetazoa"/>
        </authorList>
    </citation>
    <scope>IDENTIFICATION</scope>
</reference>
<evidence type="ECO:0008006" key="5">
    <source>
        <dbReference type="Google" id="ProtNLM"/>
    </source>
</evidence>
<organism evidence="2">
    <name type="scientific">Capitella teleta</name>
    <name type="common">Polychaete worm</name>
    <dbReference type="NCBI Taxonomy" id="283909"/>
    <lineage>
        <taxon>Eukaryota</taxon>
        <taxon>Metazoa</taxon>
        <taxon>Spiralia</taxon>
        <taxon>Lophotrochozoa</taxon>
        <taxon>Annelida</taxon>
        <taxon>Polychaeta</taxon>
        <taxon>Sedentaria</taxon>
        <taxon>Scolecida</taxon>
        <taxon>Capitellidae</taxon>
        <taxon>Capitella</taxon>
    </lineage>
</organism>
<name>R7T8E6_CAPTE</name>
<keyword evidence="1" id="KW-0472">Membrane</keyword>
<evidence type="ECO:0000313" key="3">
    <source>
        <dbReference type="EnsemblMetazoa" id="CapteP102687"/>
    </source>
</evidence>
<gene>
    <name evidence="2" type="ORF">CAPTEDRAFT_102687</name>
</gene>
<keyword evidence="1" id="KW-1133">Transmembrane helix</keyword>
<dbReference type="OMA" id="WQSHINI"/>
<dbReference type="OrthoDB" id="8062896at2759"/>
<keyword evidence="1" id="KW-0812">Transmembrane</keyword>
<dbReference type="HOGENOM" id="CLU_177991_0_0_1"/>
<dbReference type="Proteomes" id="UP000014760">
    <property type="component" value="Unassembled WGS sequence"/>
</dbReference>
<evidence type="ECO:0000313" key="4">
    <source>
        <dbReference type="Proteomes" id="UP000014760"/>
    </source>
</evidence>
<feature type="transmembrane region" description="Helical" evidence="1">
    <location>
        <begin position="79"/>
        <end position="100"/>
    </location>
</feature>
<evidence type="ECO:0000256" key="1">
    <source>
        <dbReference type="SAM" id="Phobius"/>
    </source>
</evidence>
<dbReference type="AlphaFoldDB" id="R7T8E6"/>
<dbReference type="EMBL" id="KB312416">
    <property type="protein sequence ID" value="ELT87259.1"/>
    <property type="molecule type" value="Genomic_DNA"/>
</dbReference>
<sequence>MRRKLNSDIALLIDDVPIKRVESAVFLGVVLDEKLRWNFHIQRVRNKISRTIGIFSKLNQIFPRRVLITLYYSLVFPNLTYGIEVWGAAAMYSLNLCFYYKRKL</sequence>
<protein>
    <recommendedName>
        <fullName evidence="5">Alkylated DNA repair protein AlkB homologue 8 N-terminal domain-containing protein</fullName>
    </recommendedName>
</protein>
<reference evidence="2 4" key="2">
    <citation type="journal article" date="2013" name="Nature">
        <title>Insights into bilaterian evolution from three spiralian genomes.</title>
        <authorList>
            <person name="Simakov O."/>
            <person name="Marletaz F."/>
            <person name="Cho S.J."/>
            <person name="Edsinger-Gonzales E."/>
            <person name="Havlak P."/>
            <person name="Hellsten U."/>
            <person name="Kuo D.H."/>
            <person name="Larsson T."/>
            <person name="Lv J."/>
            <person name="Arendt D."/>
            <person name="Savage R."/>
            <person name="Osoegawa K."/>
            <person name="de Jong P."/>
            <person name="Grimwood J."/>
            <person name="Chapman J.A."/>
            <person name="Shapiro H."/>
            <person name="Aerts A."/>
            <person name="Otillar R.P."/>
            <person name="Terry A.Y."/>
            <person name="Boore J.L."/>
            <person name="Grigoriev I.V."/>
            <person name="Lindberg D.R."/>
            <person name="Seaver E.C."/>
            <person name="Weisblat D.A."/>
            <person name="Putnam N.H."/>
            <person name="Rokhsar D.S."/>
        </authorList>
    </citation>
    <scope>NUCLEOTIDE SEQUENCE</scope>
    <source>
        <strain evidence="2 4">I ESC-2004</strain>
    </source>
</reference>
<evidence type="ECO:0000313" key="2">
    <source>
        <dbReference type="EMBL" id="ELT87259.1"/>
    </source>
</evidence>